<evidence type="ECO:0000313" key="3">
    <source>
        <dbReference type="Proteomes" id="UP000034291"/>
    </source>
</evidence>
<feature type="compositionally biased region" description="Basic and acidic residues" evidence="1">
    <location>
        <begin position="193"/>
        <end position="203"/>
    </location>
</feature>
<reference evidence="2 3" key="1">
    <citation type="submission" date="2015-02" db="EMBL/GenBank/DDBJ databases">
        <title>Draft Genome Sequences of Two Closely-Related Aflatoxigenic Aspergillus Species Obtained from the Cote d'Ivoire.</title>
        <authorList>
            <person name="Moore G.G."/>
            <person name="Beltz S.B."/>
            <person name="Mack B.M."/>
        </authorList>
    </citation>
    <scope>NUCLEOTIDE SEQUENCE [LARGE SCALE GENOMIC DNA]</scope>
    <source>
        <strain evidence="2 3">SRRC1468</strain>
    </source>
</reference>
<gene>
    <name evidence="2" type="ORF">ARAM_004419</name>
</gene>
<dbReference type="EMBL" id="JZBS01003232">
    <property type="protein sequence ID" value="KKK15602.1"/>
    <property type="molecule type" value="Genomic_DNA"/>
</dbReference>
<dbReference type="OrthoDB" id="9994905at2759"/>
<accession>A0A0F8WW80</accession>
<protein>
    <recommendedName>
        <fullName evidence="4">Rho-GAP domain-containing protein</fullName>
    </recommendedName>
</protein>
<dbReference type="Proteomes" id="UP000034291">
    <property type="component" value="Unassembled WGS sequence"/>
</dbReference>
<sequence>MRLLDSILSRSSTNRSNGSPDVSRSWALAGRTQSNAANVLQQNAVLPVESISTGNEVEMPKADTILSNECHGSQNGQPPDSHQQKLTAENSILHVDSCTSKSAGEEPIIPHTTLKRSTGSYRRLAGFKTLFSSRKSPRKKLDLNINPSAKQEPCDASGHIEVQRCGNTEEQENDGPPVQQVPPPFIHASHDTELRKVSGKTEDSLDSNKTSVTVYRRASKRTSMPIALADDSSTDRDPFDDVWEASRLETNTSNPFADQSTSTSDSTGQSIPVYRNSSNPLSSDPRHVLKLSGSSGSSWCLSTLSKVNTWPTPIDRRIAIVSFNELAPELCLEPLALSAEDPKKGVIDIQPAGAGSYKQPGEQSFIVSKDDAIRRRDRLLRRIRSMRSTLQMKSEPFVPHTRTLRRMKTFAGFSSRSPLMTSLKNKSLETLARLGGYGFLTLPGDFAPATLSLPVCFVAVINYLRCFAPTVPNLFLDDGDMETSVQTYEYFANQVLSAEKEQETIQMTMRSSRMPSFIEEGTITHTESRSAGHVLGVALTFKALLAGLPGGILGSRQLHRILVHIYYGRPSKAPIEPPGSRLVGLSPKSYTKVKAISLAMVALTSPMQLNLICAVFGFCSLLLHESERMFELERRKLRGSVRRPSGPSGARLSEDRLGDIFGPLLMKNDRAEAPDMFQTIQLEIENQRVVAMVVGNWRSISDSCGSGSIVDWRQECERVPGTARRVDTSSIWLILGVDDRM</sequence>
<feature type="compositionally biased region" description="Polar residues" evidence="1">
    <location>
        <begin position="248"/>
        <end position="257"/>
    </location>
</feature>
<proteinExistence type="predicted"/>
<evidence type="ECO:0000256" key="1">
    <source>
        <dbReference type="SAM" id="MobiDB-lite"/>
    </source>
</evidence>
<feature type="region of interest" description="Disordered" evidence="1">
    <location>
        <begin position="1"/>
        <end position="24"/>
    </location>
</feature>
<feature type="region of interest" description="Disordered" evidence="1">
    <location>
        <begin position="193"/>
        <end position="212"/>
    </location>
</feature>
<evidence type="ECO:0000313" key="2">
    <source>
        <dbReference type="EMBL" id="KKK15602.1"/>
    </source>
</evidence>
<evidence type="ECO:0008006" key="4">
    <source>
        <dbReference type="Google" id="ProtNLM"/>
    </source>
</evidence>
<dbReference type="AlphaFoldDB" id="A0A0F8WW80"/>
<dbReference type="STRING" id="308745.A0A0F8WW80"/>
<keyword evidence="3" id="KW-1185">Reference proteome</keyword>
<feature type="region of interest" description="Disordered" evidence="1">
    <location>
        <begin position="247"/>
        <end position="286"/>
    </location>
</feature>
<feature type="compositionally biased region" description="Low complexity" evidence="1">
    <location>
        <begin position="258"/>
        <end position="270"/>
    </location>
</feature>
<organism evidence="2 3">
    <name type="scientific">Aspergillus rambellii</name>
    <dbReference type="NCBI Taxonomy" id="308745"/>
    <lineage>
        <taxon>Eukaryota</taxon>
        <taxon>Fungi</taxon>
        <taxon>Dikarya</taxon>
        <taxon>Ascomycota</taxon>
        <taxon>Pezizomycotina</taxon>
        <taxon>Eurotiomycetes</taxon>
        <taxon>Eurotiomycetidae</taxon>
        <taxon>Eurotiales</taxon>
        <taxon>Aspergillaceae</taxon>
        <taxon>Aspergillus</taxon>
        <taxon>Aspergillus subgen. Nidulantes</taxon>
    </lineage>
</organism>
<name>A0A0F8WW80_9EURO</name>
<feature type="compositionally biased region" description="Polar residues" evidence="1">
    <location>
        <begin position="8"/>
        <end position="22"/>
    </location>
</feature>
<comment type="caution">
    <text evidence="2">The sequence shown here is derived from an EMBL/GenBank/DDBJ whole genome shotgun (WGS) entry which is preliminary data.</text>
</comment>